<accession>A0A933L4Z4</accession>
<evidence type="ECO:0000259" key="6">
    <source>
        <dbReference type="Pfam" id="PF17384"/>
    </source>
</evidence>
<dbReference type="InterPro" id="IPR028989">
    <property type="entry name" value="RimP_N"/>
</dbReference>
<proteinExistence type="inferred from homology"/>
<feature type="domain" description="Ribosome maturation factor RimP C-terminal" evidence="6">
    <location>
        <begin position="98"/>
        <end position="168"/>
    </location>
</feature>
<evidence type="ECO:0000256" key="4">
    <source>
        <dbReference type="SAM" id="MobiDB-lite"/>
    </source>
</evidence>
<dbReference type="GO" id="GO:0005829">
    <property type="term" value="C:cytosol"/>
    <property type="evidence" value="ECO:0007669"/>
    <property type="project" value="TreeGrafter"/>
</dbReference>
<evidence type="ECO:0000256" key="2">
    <source>
        <dbReference type="ARBA" id="ARBA00022517"/>
    </source>
</evidence>
<comment type="subcellular location">
    <subcellularLocation>
        <location evidence="3">Cytoplasm</location>
    </subcellularLocation>
</comment>
<dbReference type="InterPro" id="IPR035956">
    <property type="entry name" value="RimP_N_sf"/>
</dbReference>
<organism evidence="7 8">
    <name type="scientific">Devosia nanyangense</name>
    <dbReference type="NCBI Taxonomy" id="1228055"/>
    <lineage>
        <taxon>Bacteria</taxon>
        <taxon>Pseudomonadati</taxon>
        <taxon>Pseudomonadota</taxon>
        <taxon>Alphaproteobacteria</taxon>
        <taxon>Hyphomicrobiales</taxon>
        <taxon>Devosiaceae</taxon>
        <taxon>Devosia</taxon>
    </lineage>
</organism>
<reference evidence="7" key="1">
    <citation type="submission" date="2020-07" db="EMBL/GenBank/DDBJ databases">
        <title>Huge and variable diversity of episymbiotic CPR bacteria and DPANN archaea in groundwater ecosystems.</title>
        <authorList>
            <person name="He C.Y."/>
            <person name="Keren R."/>
            <person name="Whittaker M."/>
            <person name="Farag I.F."/>
            <person name="Doudna J."/>
            <person name="Cate J.H.D."/>
            <person name="Banfield J.F."/>
        </authorList>
    </citation>
    <scope>NUCLEOTIDE SEQUENCE</scope>
    <source>
        <strain evidence="7">NC_groundwater_1586_Pr3_B-0.1um_66_15</strain>
    </source>
</reference>
<dbReference type="AlphaFoldDB" id="A0A933L4Z4"/>
<dbReference type="NCBIfam" id="NF000932">
    <property type="entry name" value="PRK00092.2-5"/>
    <property type="match status" value="1"/>
</dbReference>
<dbReference type="Pfam" id="PF17384">
    <property type="entry name" value="DUF150_C"/>
    <property type="match status" value="1"/>
</dbReference>
<dbReference type="HAMAP" id="MF_01077">
    <property type="entry name" value="RimP"/>
    <property type="match status" value="1"/>
</dbReference>
<feature type="region of interest" description="Disordered" evidence="4">
    <location>
        <begin position="180"/>
        <end position="206"/>
    </location>
</feature>
<evidence type="ECO:0000256" key="1">
    <source>
        <dbReference type="ARBA" id="ARBA00022490"/>
    </source>
</evidence>
<comment type="similarity">
    <text evidence="3">Belongs to the RimP family.</text>
</comment>
<dbReference type="Pfam" id="PF02576">
    <property type="entry name" value="RimP_N"/>
    <property type="match status" value="1"/>
</dbReference>
<keyword evidence="1 3" id="KW-0963">Cytoplasm</keyword>
<dbReference type="PANTHER" id="PTHR33867">
    <property type="entry name" value="RIBOSOME MATURATION FACTOR RIMP"/>
    <property type="match status" value="1"/>
</dbReference>
<dbReference type="SUPFAM" id="SSF75420">
    <property type="entry name" value="YhbC-like, N-terminal domain"/>
    <property type="match status" value="1"/>
</dbReference>
<dbReference type="Gene3D" id="3.30.300.70">
    <property type="entry name" value="RimP-like superfamily, N-terminal"/>
    <property type="match status" value="1"/>
</dbReference>
<feature type="domain" description="Ribosome maturation factor RimP N-terminal" evidence="5">
    <location>
        <begin position="23"/>
        <end position="95"/>
    </location>
</feature>
<evidence type="ECO:0000256" key="3">
    <source>
        <dbReference type="HAMAP-Rule" id="MF_01077"/>
    </source>
</evidence>
<dbReference type="InterPro" id="IPR036847">
    <property type="entry name" value="RimP_C_sf"/>
</dbReference>
<dbReference type="InterPro" id="IPR028998">
    <property type="entry name" value="RimP_C"/>
</dbReference>
<name>A0A933L4Z4_9HYPH</name>
<dbReference type="SUPFAM" id="SSF74942">
    <property type="entry name" value="YhbC-like, C-terminal domain"/>
    <property type="match status" value="1"/>
</dbReference>
<comment type="caution">
    <text evidence="7">The sequence shown here is derived from an EMBL/GenBank/DDBJ whole genome shotgun (WGS) entry which is preliminary data.</text>
</comment>
<dbReference type="Proteomes" id="UP000782610">
    <property type="component" value="Unassembled WGS sequence"/>
</dbReference>
<dbReference type="GO" id="GO:0006412">
    <property type="term" value="P:translation"/>
    <property type="evidence" value="ECO:0007669"/>
    <property type="project" value="TreeGrafter"/>
</dbReference>
<dbReference type="PANTHER" id="PTHR33867:SF1">
    <property type="entry name" value="RIBOSOME MATURATION FACTOR RIMP"/>
    <property type="match status" value="1"/>
</dbReference>
<keyword evidence="2 3" id="KW-0690">Ribosome biogenesis</keyword>
<dbReference type="Gene3D" id="2.30.30.180">
    <property type="entry name" value="Ribosome maturation factor RimP, C-terminal domain"/>
    <property type="match status" value="1"/>
</dbReference>
<evidence type="ECO:0000313" key="8">
    <source>
        <dbReference type="Proteomes" id="UP000782610"/>
    </source>
</evidence>
<gene>
    <name evidence="3 7" type="primary">rimP</name>
    <name evidence="7" type="ORF">HY834_20025</name>
</gene>
<sequence>MTFDLAEKRYIKETGLETRIARIVEPVANDLGYALVRVKVTQENGCTLQIMAEDKTGRFAITDCERLSKDVSPVLDVEDPIDREYHLEVSSPGIDRPLVRARDYKAYVGHEAKVELGDPLDGRKRFRGIIAAATADTVTITLPDVPRGDDPNFVLPLASVAEAKLVMTDKLLNLAQLDQDEHPIDEGDDVETVELPSSEELSEEIE</sequence>
<dbReference type="CDD" id="cd01734">
    <property type="entry name" value="YlxS_C"/>
    <property type="match status" value="1"/>
</dbReference>
<dbReference type="GO" id="GO:0000028">
    <property type="term" value="P:ribosomal small subunit assembly"/>
    <property type="evidence" value="ECO:0007669"/>
    <property type="project" value="TreeGrafter"/>
</dbReference>
<evidence type="ECO:0000313" key="7">
    <source>
        <dbReference type="EMBL" id="MBI4924028.1"/>
    </source>
</evidence>
<comment type="function">
    <text evidence="3">Required for maturation of 30S ribosomal subunits.</text>
</comment>
<dbReference type="InterPro" id="IPR003728">
    <property type="entry name" value="Ribosome_maturation_RimP"/>
</dbReference>
<protein>
    <recommendedName>
        <fullName evidence="3">Ribosome maturation factor RimP</fullName>
    </recommendedName>
</protein>
<evidence type="ECO:0000259" key="5">
    <source>
        <dbReference type="Pfam" id="PF02576"/>
    </source>
</evidence>
<dbReference type="EMBL" id="JACRAF010000067">
    <property type="protein sequence ID" value="MBI4924028.1"/>
    <property type="molecule type" value="Genomic_DNA"/>
</dbReference>